<feature type="domain" description="Alpha-L-arabinofuranosidase B arabinose-binding" evidence="3">
    <location>
        <begin position="148"/>
        <end position="238"/>
    </location>
</feature>
<name>A0A2T0JYP8_9ACTN</name>
<keyword evidence="5" id="KW-1185">Reference proteome</keyword>
<dbReference type="GO" id="GO:0046556">
    <property type="term" value="F:alpha-L-arabinofuranosidase activity"/>
    <property type="evidence" value="ECO:0007669"/>
    <property type="project" value="InterPro"/>
</dbReference>
<dbReference type="Gene3D" id="2.80.10.50">
    <property type="match status" value="1"/>
</dbReference>
<feature type="compositionally biased region" description="Low complexity" evidence="1">
    <location>
        <begin position="92"/>
        <end position="108"/>
    </location>
</feature>
<evidence type="ECO:0000256" key="1">
    <source>
        <dbReference type="SAM" id="MobiDB-lite"/>
    </source>
</evidence>
<gene>
    <name evidence="4" type="ORF">CLV67_12346</name>
</gene>
<keyword evidence="2" id="KW-0812">Transmembrane</keyword>
<accession>A0A2T0JYP8</accession>
<keyword evidence="2" id="KW-1133">Transmembrane helix</keyword>
<organism evidence="4 5">
    <name type="scientific">Actinoplanes italicus</name>
    <dbReference type="NCBI Taxonomy" id="113567"/>
    <lineage>
        <taxon>Bacteria</taxon>
        <taxon>Bacillati</taxon>
        <taxon>Actinomycetota</taxon>
        <taxon>Actinomycetes</taxon>
        <taxon>Micromonosporales</taxon>
        <taxon>Micromonosporaceae</taxon>
        <taxon>Actinoplanes</taxon>
    </lineage>
</organism>
<evidence type="ECO:0000256" key="2">
    <source>
        <dbReference type="SAM" id="Phobius"/>
    </source>
</evidence>
<evidence type="ECO:0000313" key="4">
    <source>
        <dbReference type="EMBL" id="PRX14662.1"/>
    </source>
</evidence>
<feature type="compositionally biased region" description="Low complexity" evidence="1">
    <location>
        <begin position="62"/>
        <end position="73"/>
    </location>
</feature>
<dbReference type="EMBL" id="PVMZ01000023">
    <property type="protein sequence ID" value="PRX14662.1"/>
    <property type="molecule type" value="Genomic_DNA"/>
</dbReference>
<dbReference type="SUPFAM" id="SSF110221">
    <property type="entry name" value="AbfB domain"/>
    <property type="match status" value="1"/>
</dbReference>
<keyword evidence="2" id="KW-0472">Membrane</keyword>
<feature type="compositionally biased region" description="Pro residues" evidence="1">
    <location>
        <begin position="48"/>
        <end position="61"/>
    </location>
</feature>
<dbReference type="AlphaFoldDB" id="A0A2T0JYP8"/>
<feature type="region of interest" description="Disordered" evidence="1">
    <location>
        <begin position="48"/>
        <end position="116"/>
    </location>
</feature>
<protein>
    <submittedName>
        <fullName evidence="4">Alpha-L-arabinofuranosidase B-like protein</fullName>
    </submittedName>
</protein>
<dbReference type="GO" id="GO:0046373">
    <property type="term" value="P:L-arabinose metabolic process"/>
    <property type="evidence" value="ECO:0007669"/>
    <property type="project" value="InterPro"/>
</dbReference>
<feature type="transmembrane region" description="Helical" evidence="2">
    <location>
        <begin position="21"/>
        <end position="43"/>
    </location>
</feature>
<dbReference type="Proteomes" id="UP000239415">
    <property type="component" value="Unassembled WGS sequence"/>
</dbReference>
<dbReference type="InterPro" id="IPR007934">
    <property type="entry name" value="AbfB_ABD"/>
</dbReference>
<evidence type="ECO:0000313" key="5">
    <source>
        <dbReference type="Proteomes" id="UP000239415"/>
    </source>
</evidence>
<proteinExistence type="predicted"/>
<evidence type="ECO:0000259" key="3">
    <source>
        <dbReference type="Pfam" id="PF05270"/>
    </source>
</evidence>
<reference evidence="4 5" key="1">
    <citation type="submission" date="2018-03" db="EMBL/GenBank/DDBJ databases">
        <title>Genomic Encyclopedia of Archaeal and Bacterial Type Strains, Phase II (KMG-II): from individual species to whole genera.</title>
        <authorList>
            <person name="Goeker M."/>
        </authorList>
    </citation>
    <scope>NUCLEOTIDE SEQUENCE [LARGE SCALE GENOMIC DNA]</scope>
    <source>
        <strain evidence="4 5">DSM 43146</strain>
    </source>
</reference>
<sequence>MTKADDLETVPPPPRPSRRPVLMLVGATALAVLGYGVAAIVVLGEEPSQPPVFAQPPPPRSSPAVETPPVSLLPAPPTEPAEPTRDVEGVRAEGTGRPGRGTATPSRTAASPVPDPAFTVGRTVGVGMAGVNGYRLRNRDFVARIEADGTAKGPSGRFTVRQGLGDGRCVSFESAEFPGFYLRHRNYVLLVERAEQNDLFRYDATFCPVASAGGFALRSVNFPDHHLIHADGLVRLVPSAPVQATVFRALPPI</sequence>
<dbReference type="InterPro" id="IPR036195">
    <property type="entry name" value="AbfB_ABD_sf"/>
</dbReference>
<comment type="caution">
    <text evidence="4">The sequence shown here is derived from an EMBL/GenBank/DDBJ whole genome shotgun (WGS) entry which is preliminary data.</text>
</comment>
<dbReference type="Pfam" id="PF05270">
    <property type="entry name" value="AbfB"/>
    <property type="match status" value="1"/>
</dbReference>
<feature type="compositionally biased region" description="Basic and acidic residues" evidence="1">
    <location>
        <begin position="82"/>
        <end position="91"/>
    </location>
</feature>
<dbReference type="OrthoDB" id="3298420at2"/>
<dbReference type="CDD" id="cd23399">
    <property type="entry name" value="beta-trefoil_ABD_ABFB"/>
    <property type="match status" value="1"/>
</dbReference>
<dbReference type="RefSeq" id="WP_106328364.1">
    <property type="nucleotide sequence ID" value="NZ_BOMO01000136.1"/>
</dbReference>
<feature type="region of interest" description="Disordered" evidence="1">
    <location>
        <begin position="1"/>
        <end position="20"/>
    </location>
</feature>